<gene>
    <name evidence="3" type="ORF">COW99_03710</name>
</gene>
<evidence type="ECO:0000313" key="3">
    <source>
        <dbReference type="EMBL" id="PIP61498.1"/>
    </source>
</evidence>
<dbReference type="InterPro" id="IPR036511">
    <property type="entry name" value="TGT-like_sf"/>
</dbReference>
<accession>A0A2H0BWY4</accession>
<evidence type="ECO:0000313" key="4">
    <source>
        <dbReference type="Proteomes" id="UP000231246"/>
    </source>
</evidence>
<feature type="domain" description="tRNA-guanine(15) transglycosylase-like" evidence="2">
    <location>
        <begin position="2"/>
        <end position="346"/>
    </location>
</feature>
<dbReference type="PANTHER" id="PTHR43468">
    <property type="match status" value="1"/>
</dbReference>
<dbReference type="Gene3D" id="3.20.20.105">
    <property type="entry name" value="Queuine tRNA-ribosyltransferase-like"/>
    <property type="match status" value="1"/>
</dbReference>
<sequence length="347" mass="39477">MKVKFPIFLPDATRGIVRSLDSQDLRSVGIEGLVVNTFHLLIQPGAKSLAKLGGVKKLMNWENLTVSDSGGFQLFSLVLKNPDMGKVTEDGVQFKYEVRGKYEKFMITPEKSIQMQFAIGSDIKICLDYFSPPDGSRDATEESVEKTISWAKRSKVEFEKQLRTYLGKKTPKLFCVVQGGKYPDLRERCAKELLEIGFDGFGLGGWPSREEVELTSRLLPKESEKFALGVGDLQSIVHACSVGFNYFDCVLPTRDGRHKRLYVLTKDLAKVKDLANDTYHEYLYFSKAKLAHDINPIDITCDCLACTKYSRAYLYHLFKIGDSLAWRLASLHNLRTYTRLIDELRRR</sequence>
<dbReference type="AlphaFoldDB" id="A0A2H0BWY4"/>
<dbReference type="NCBIfam" id="TIGR00449">
    <property type="entry name" value="tgt_general"/>
    <property type="match status" value="1"/>
</dbReference>
<dbReference type="GO" id="GO:0046872">
    <property type="term" value="F:metal ion binding"/>
    <property type="evidence" value="ECO:0007669"/>
    <property type="project" value="UniProtKB-KW"/>
</dbReference>
<dbReference type="PANTHER" id="PTHR43468:SF1">
    <property type="entry name" value="TRNA-GUANOSINE(34) QUEUINE TRANSGLYCOSYLASE"/>
    <property type="match status" value="1"/>
</dbReference>
<dbReference type="SUPFAM" id="SSF51713">
    <property type="entry name" value="tRNA-guanine transglycosylase"/>
    <property type="match status" value="1"/>
</dbReference>
<evidence type="ECO:0000259" key="2">
    <source>
        <dbReference type="Pfam" id="PF01702"/>
    </source>
</evidence>
<organism evidence="3 4">
    <name type="scientific">Candidatus Roizmanbacteria bacterium CG22_combo_CG10-13_8_21_14_all_38_20</name>
    <dbReference type="NCBI Taxonomy" id="1974862"/>
    <lineage>
        <taxon>Bacteria</taxon>
        <taxon>Candidatus Roizmaniibacteriota</taxon>
    </lineage>
</organism>
<comment type="caution">
    <text evidence="3">The sequence shown here is derived from an EMBL/GenBank/DDBJ whole genome shotgun (WGS) entry which is preliminary data.</text>
</comment>
<dbReference type="EMBL" id="PCTA01000025">
    <property type="protein sequence ID" value="PIP61498.1"/>
    <property type="molecule type" value="Genomic_DNA"/>
</dbReference>
<evidence type="ECO:0000256" key="1">
    <source>
        <dbReference type="ARBA" id="ARBA00022723"/>
    </source>
</evidence>
<reference evidence="3 4" key="1">
    <citation type="submission" date="2017-09" db="EMBL/GenBank/DDBJ databases">
        <title>Depth-based differentiation of microbial function through sediment-hosted aquifers and enrichment of novel symbionts in the deep terrestrial subsurface.</title>
        <authorList>
            <person name="Probst A.J."/>
            <person name="Ladd B."/>
            <person name="Jarett J.K."/>
            <person name="Geller-Mcgrath D.E."/>
            <person name="Sieber C.M."/>
            <person name="Emerson J.B."/>
            <person name="Anantharaman K."/>
            <person name="Thomas B.C."/>
            <person name="Malmstrom R."/>
            <person name="Stieglmeier M."/>
            <person name="Klingl A."/>
            <person name="Woyke T."/>
            <person name="Ryan C.M."/>
            <person name="Banfield J.F."/>
        </authorList>
    </citation>
    <scope>NUCLEOTIDE SEQUENCE [LARGE SCALE GENOMIC DNA]</scope>
    <source>
        <strain evidence="3">CG22_combo_CG10-13_8_21_14_all_38_20</strain>
    </source>
</reference>
<protein>
    <submittedName>
        <fullName evidence="3">tRNA-guanine transglycosylase</fullName>
    </submittedName>
</protein>
<proteinExistence type="predicted"/>
<dbReference type="InterPro" id="IPR002616">
    <property type="entry name" value="tRNA_ribo_trans-like"/>
</dbReference>
<keyword evidence="1" id="KW-0479">Metal-binding</keyword>
<dbReference type="Proteomes" id="UP000231246">
    <property type="component" value="Unassembled WGS sequence"/>
</dbReference>
<dbReference type="Pfam" id="PF01702">
    <property type="entry name" value="TGT"/>
    <property type="match status" value="1"/>
</dbReference>
<dbReference type="GO" id="GO:0006400">
    <property type="term" value="P:tRNA modification"/>
    <property type="evidence" value="ECO:0007669"/>
    <property type="project" value="InterPro"/>
</dbReference>
<name>A0A2H0BWY4_9BACT</name>